<reference evidence="4" key="1">
    <citation type="submission" date="2025-08" db="UniProtKB">
        <authorList>
            <consortium name="RefSeq"/>
        </authorList>
    </citation>
    <scope>IDENTIFICATION</scope>
    <source>
        <tissue evidence="4">Testes</tissue>
    </source>
</reference>
<dbReference type="RefSeq" id="XP_002742187.2">
    <property type="nucleotide sequence ID" value="XM_002742141.2"/>
</dbReference>
<dbReference type="Proteomes" id="UP000694865">
    <property type="component" value="Unplaced"/>
</dbReference>
<dbReference type="SUPFAM" id="SSF46785">
    <property type="entry name" value="Winged helix' DNA-binding domain"/>
    <property type="match status" value="1"/>
</dbReference>
<dbReference type="InterPro" id="IPR048711">
    <property type="entry name" value="WHD_Rv2258c"/>
</dbReference>
<dbReference type="InterPro" id="IPR029063">
    <property type="entry name" value="SAM-dependent_MTases_sf"/>
</dbReference>
<dbReference type="SUPFAM" id="SSF53335">
    <property type="entry name" value="S-adenosyl-L-methionine-dependent methyltransferases"/>
    <property type="match status" value="1"/>
</dbReference>
<dbReference type="PANTHER" id="PTHR45128:SF1">
    <property type="entry name" value="S-ADENOSYLMETHIONINE-DEPENDENT METHYLTRANSFERASE RV2258C"/>
    <property type="match status" value="1"/>
</dbReference>
<evidence type="ECO:0000259" key="1">
    <source>
        <dbReference type="Pfam" id="PF13847"/>
    </source>
</evidence>
<organism evidence="3 4">
    <name type="scientific">Saccoglossus kowalevskii</name>
    <name type="common">Acorn worm</name>
    <dbReference type="NCBI Taxonomy" id="10224"/>
    <lineage>
        <taxon>Eukaryota</taxon>
        <taxon>Metazoa</taxon>
        <taxon>Hemichordata</taxon>
        <taxon>Enteropneusta</taxon>
        <taxon>Harrimaniidae</taxon>
        <taxon>Saccoglossus</taxon>
    </lineage>
</organism>
<evidence type="ECO:0000313" key="3">
    <source>
        <dbReference type="Proteomes" id="UP000694865"/>
    </source>
</evidence>
<evidence type="ECO:0000313" key="4">
    <source>
        <dbReference type="RefSeq" id="XP_002742187.2"/>
    </source>
</evidence>
<keyword evidence="3" id="KW-1185">Reference proteome</keyword>
<dbReference type="Pfam" id="PF13847">
    <property type="entry name" value="Methyltransf_31"/>
    <property type="match status" value="1"/>
</dbReference>
<dbReference type="InterPro" id="IPR025714">
    <property type="entry name" value="Methyltranfer_dom"/>
</dbReference>
<dbReference type="GeneID" id="100377655"/>
<dbReference type="Pfam" id="PF21320">
    <property type="entry name" value="WHD_Rv2258c"/>
    <property type="match status" value="2"/>
</dbReference>
<dbReference type="CDD" id="cd02440">
    <property type="entry name" value="AdoMet_MTases"/>
    <property type="match status" value="1"/>
</dbReference>
<feature type="domain" description="Methyltransferase" evidence="1">
    <location>
        <begin position="172"/>
        <end position="279"/>
    </location>
</feature>
<name>A0ABM0H1L4_SACKO</name>
<dbReference type="InterPro" id="IPR053173">
    <property type="entry name" value="SAM-binding_MTase"/>
</dbReference>
<evidence type="ECO:0000259" key="2">
    <source>
        <dbReference type="Pfam" id="PF21320"/>
    </source>
</evidence>
<gene>
    <name evidence="4" type="primary">LOC100377655</name>
</gene>
<accession>A0ABM0H1L4</accession>
<sequence length="450" mass="50160">MATNENELESNESFEQRIFNTVQSGFLTVCLSVGRATGLFNTMAKLGEPRSSHDIAQSAGLKERYVREWLGAMVTGRIIDVNPTNDTYYLQPHRAETLCNPSTMIFSEAIPALCEVYSDILECMKTDGPRGVSYSKYNLFQQWLETKEELRLGLLPSKYLSNILEVKTLLESSAMVCEIGCAGGFGLCQLARDYPTCTYHGLDISKPFIDNAKMRASSMNLQNVTFHVSDATKMSDAWTGKYDVVYCFDVVHDVPRADLILQEIHRVLKDDGYFVMVENKSYTKHADNIPLPMAPALYTVSLFACMPTSLYYDGGLGLGAAWGVEKAKEMLNEVEFDCFSITDTANKIYVREWLGAMVTSDIVEVYPERNTYFLPPHRVKSLSRKRGDGCVAIASDGVPLIAGVFQDILACMKKDGPAGEYELNGHRNCCRVVVVIQIYCSHIIDNGRGS</sequence>
<feature type="domain" description="S-adenosylmethionine-dependent methyltransferase Rv2258c-like winged HTH" evidence="2">
    <location>
        <begin position="346"/>
        <end position="384"/>
    </location>
</feature>
<feature type="domain" description="S-adenosylmethionine-dependent methyltransferase Rv2258c-like winged HTH" evidence="2">
    <location>
        <begin position="26"/>
        <end position="98"/>
    </location>
</feature>
<proteinExistence type="predicted"/>
<dbReference type="Gene3D" id="3.40.50.150">
    <property type="entry name" value="Vaccinia Virus protein VP39"/>
    <property type="match status" value="1"/>
</dbReference>
<protein>
    <submittedName>
        <fullName evidence="4">Uncharacterized protein LOC100377655</fullName>
    </submittedName>
</protein>
<dbReference type="InterPro" id="IPR036390">
    <property type="entry name" value="WH_DNA-bd_sf"/>
</dbReference>
<dbReference type="PANTHER" id="PTHR45128">
    <property type="entry name" value="METHYLTRANSFERASE TYPE 11"/>
    <property type="match status" value="1"/>
</dbReference>